<dbReference type="VEuPathDB" id="TriTrypDB:TcBrA4_0039190"/>
<keyword evidence="3 8" id="KW-0540">Nuclease</keyword>
<feature type="domain" description="VRR-NUC" evidence="9">
    <location>
        <begin position="885"/>
        <end position="972"/>
    </location>
</feature>
<comment type="function">
    <text evidence="8">Nuclease required for the repair of DNA interstrand cross-links (ICL). Acts as a 5'-3' exonuclease that anchors at a cut end of DNA and cleaves DNA successively at every third nucleotide, allowing to excise an ICL from one strand through flanking incisions.</text>
</comment>
<dbReference type="VEuPathDB" id="TriTrypDB:TCSYLVIO_005031"/>
<dbReference type="GO" id="GO:0036297">
    <property type="term" value="P:interstrand cross-link repair"/>
    <property type="evidence" value="ECO:0007669"/>
    <property type="project" value="InterPro"/>
</dbReference>
<dbReference type="OrthoDB" id="76364at2759"/>
<evidence type="ECO:0000256" key="5">
    <source>
        <dbReference type="ARBA" id="ARBA00022801"/>
    </source>
</evidence>
<evidence type="ECO:0000256" key="7">
    <source>
        <dbReference type="ARBA" id="ARBA00023211"/>
    </source>
</evidence>
<dbReference type="VEuPathDB" id="TriTrypDB:BCY84_06161"/>
<evidence type="ECO:0000256" key="1">
    <source>
        <dbReference type="ARBA" id="ARBA00000983"/>
    </source>
</evidence>
<comment type="subcellular location">
    <subcellularLocation>
        <location evidence="8">Nucleus</location>
    </subcellularLocation>
</comment>
<dbReference type="AlphaFoldDB" id="A0A2V2WDT0"/>
<proteinExistence type="inferred from homology"/>
<dbReference type="InterPro" id="IPR033315">
    <property type="entry name" value="Fan1-like"/>
</dbReference>
<dbReference type="OMA" id="FAMASHT"/>
<keyword evidence="7 8" id="KW-0464">Manganese</keyword>
<evidence type="ECO:0000256" key="6">
    <source>
        <dbReference type="ARBA" id="ARBA00022842"/>
    </source>
</evidence>
<evidence type="ECO:0000256" key="3">
    <source>
        <dbReference type="ARBA" id="ARBA00022722"/>
    </source>
</evidence>
<dbReference type="GO" id="GO:0046872">
    <property type="term" value="F:metal ion binding"/>
    <property type="evidence" value="ECO:0007669"/>
    <property type="project" value="UniProtKB-KW"/>
</dbReference>
<evidence type="ECO:0000256" key="2">
    <source>
        <dbReference type="ARBA" id="ARBA00005533"/>
    </source>
</evidence>
<dbReference type="Pfam" id="PF08774">
    <property type="entry name" value="VRR_NUC"/>
    <property type="match status" value="1"/>
</dbReference>
<dbReference type="VEuPathDB" id="TriTrypDB:ECC02_005827"/>
<dbReference type="GO" id="GO:0004528">
    <property type="term" value="F:phosphodiesterase I activity"/>
    <property type="evidence" value="ECO:0007669"/>
    <property type="project" value="UniProtKB-EC"/>
</dbReference>
<dbReference type="GO" id="GO:0017108">
    <property type="term" value="F:5'-flap endonuclease activity"/>
    <property type="evidence" value="ECO:0007669"/>
    <property type="project" value="TreeGrafter"/>
</dbReference>
<dbReference type="VEuPathDB" id="TriTrypDB:TCDM_04776"/>
<name>A0A2V2WDT0_TRYCR</name>
<dbReference type="EC" id="3.1.4.1" evidence="8"/>
<keyword evidence="4 8" id="KW-0479">Metal-binding</keyword>
<keyword evidence="8" id="KW-0234">DNA repair</keyword>
<keyword evidence="5 8" id="KW-0378">Hydrolase</keyword>
<dbReference type="VEuPathDB" id="TriTrypDB:TcCLB.509715.80"/>
<dbReference type="VEuPathDB" id="TriTrypDB:TcCLB.510105.90"/>
<keyword evidence="8" id="KW-0539">Nucleus</keyword>
<dbReference type="VEuPathDB" id="TriTrypDB:Tc_MARK_4623"/>
<evidence type="ECO:0000313" key="10">
    <source>
        <dbReference type="EMBL" id="PWV06790.1"/>
    </source>
</evidence>
<dbReference type="VEuPathDB" id="TriTrypDB:TcG_02937"/>
<dbReference type="InterPro" id="IPR011856">
    <property type="entry name" value="tRNA_endonuc-like_dom_sf"/>
</dbReference>
<dbReference type="PANTHER" id="PTHR15749:SF4">
    <property type="entry name" value="FANCONI-ASSOCIATED NUCLEASE 1"/>
    <property type="match status" value="1"/>
</dbReference>
<dbReference type="Gene3D" id="3.40.1350.10">
    <property type="match status" value="1"/>
</dbReference>
<comment type="catalytic activity">
    <reaction evidence="1 8">
        <text>Hydrolytically removes 5'-nucleotides successively from the 3'-hydroxy termini of 3'-hydroxy-terminated oligonucleotides.</text>
        <dbReference type="EC" id="3.1.4.1"/>
    </reaction>
</comment>
<dbReference type="InterPro" id="IPR014883">
    <property type="entry name" value="VRR_NUC"/>
</dbReference>
<keyword evidence="8" id="KW-0227">DNA damage</keyword>
<evidence type="ECO:0000313" key="11">
    <source>
        <dbReference type="Proteomes" id="UP000246078"/>
    </source>
</evidence>
<dbReference type="SMART" id="SM00990">
    <property type="entry name" value="VRR_NUC"/>
    <property type="match status" value="1"/>
</dbReference>
<dbReference type="EMBL" id="PRFC01000110">
    <property type="protein sequence ID" value="PWV06790.1"/>
    <property type="molecule type" value="Genomic_DNA"/>
</dbReference>
<dbReference type="GO" id="GO:0005634">
    <property type="term" value="C:nucleus"/>
    <property type="evidence" value="ECO:0007669"/>
    <property type="project" value="UniProtKB-SubCell"/>
</dbReference>
<sequence>MVEEDTTVARPALWEATPTPMVESFHAAIWYILRYCGNVIDAAELLSWRTLLQIPLRVTAGMRTSIRMGEELELFLRLALRIPSWMQVRQIEEQYAEQIHVRLALDRLSTVFVDKQNDGEERRQDDTFLRIMDGKGVAKLLLTNNGEGVKEVLQTARVRELRQLAQLQREDVRRGKQKEEEGEVDTKVCHDDYCDGDTVNIESAEAGIDDFTTGKSPAAGVRRSSTGLPSRKEDLIHHILAMDFPEALFAATWDAVVGPICRVHQRLKESVCRVCELLHVLTCHCGTGGIFSVLGRFHPTRPLSAALWLLAPRLLLQRDVRVVCMPTPPWWQINGVSGEGPFSVLAPLCLFSSSGSLTSYVGALRLHQKLIEASAAKAGRGGGLVFAMGSHNAVEDALVLLQQQQPLGRKREYSEVNNSGGPSDPVSCGRMCTQEAGAINNEGGILTVEFMLQRGGLLYEHLLPFLPKYAWFACAELLVPLLQYNKRYDLANQWLQRLLEEPVHIVKSACGAVTFPFYYRPQKRGKWWHRVAQNLALLGNKKAALEILEKQQRVWRQHSSTTHRCVRVESFKSLPVTLQRRVRLLSAVFPSVKGTSRGVQNRVALYNAVNEYHRLHSCRRFDRIAIERTLASLHCSLLRWTPLPASHTCFTNQLLVAKELTIYATRDAMEPNLWGDPSHSMASCSVEKHALRWFGAGPSQNTGWLGLHCEGRWLACLARLLLWDAYVFVPTRDGCEGVELETTAAGVPDYIWLSPLQDHPLDLISSTAFCQRRRRIIEERLEFFEACSRETLIEYVKRRCRLKDTPNSSDSNPVRDGLSGREELQGECESEVSLLSSEDGELVLLGQPNLRQDERQEDLLPSFFFHDNASVSQKVDVGELHLLSLLQAIPQVPLCALLRRIYLSPPEEGYSICFSGFPDLVLWREAPLSLVEPEFKLVEVKSPNDRLSDKQMAAIDALCRCGFDVTVARVVESDQTAKRKGPSKNHRLVPDRVQDGVLLDAEHVLE</sequence>
<reference evidence="10 11" key="1">
    <citation type="journal article" date="2018" name="Microb. Genom.">
        <title>Expanding an expanded genome: long-read sequencing of Trypanosoma cruzi.</title>
        <authorList>
            <person name="Berna L."/>
            <person name="Rodriguez M."/>
            <person name="Chiribao M.L."/>
            <person name="Parodi-Talice A."/>
            <person name="Pita S."/>
            <person name="Rijo G."/>
            <person name="Alvarez-Valin F."/>
            <person name="Robello C."/>
        </authorList>
    </citation>
    <scope>NUCLEOTIDE SEQUENCE [LARGE SCALE GENOMIC DNA]</scope>
    <source>
        <strain evidence="10 11">TCC</strain>
    </source>
</reference>
<comment type="similarity">
    <text evidence="2 8">Belongs to the FAN1 family.</text>
</comment>
<dbReference type="VEuPathDB" id="TriTrypDB:C3747_110g45"/>
<accession>A0A2V2WDT0</accession>
<gene>
    <name evidence="10" type="ORF">C3747_110g45</name>
</gene>
<keyword evidence="6 8" id="KW-0460">Magnesium</keyword>
<dbReference type="PANTHER" id="PTHR15749">
    <property type="entry name" value="FANCONI-ASSOCIATED NUCLEASE 1"/>
    <property type="match status" value="1"/>
</dbReference>
<evidence type="ECO:0000259" key="9">
    <source>
        <dbReference type="SMART" id="SM00990"/>
    </source>
</evidence>
<dbReference type="VEuPathDB" id="TriTrypDB:C4B63_57g84"/>
<dbReference type="Proteomes" id="UP000246078">
    <property type="component" value="Unassembled WGS sequence"/>
</dbReference>
<comment type="cofactor">
    <cofactor evidence="8">
        <name>Mg(2+)</name>
        <dbReference type="ChEBI" id="CHEBI:18420"/>
    </cofactor>
    <cofactor evidence="8">
        <name>Mn(2+)</name>
        <dbReference type="ChEBI" id="CHEBI:29035"/>
    </cofactor>
</comment>
<comment type="caution">
    <text evidence="10">The sequence shown here is derived from an EMBL/GenBank/DDBJ whole genome shotgun (WGS) entry which is preliminary data.</text>
</comment>
<protein>
    <recommendedName>
        <fullName evidence="8">Fanconi-associated nuclease</fullName>
        <ecNumber evidence="8">3.1.4.1</ecNumber>
    </recommendedName>
</protein>
<evidence type="ECO:0000256" key="4">
    <source>
        <dbReference type="ARBA" id="ARBA00022723"/>
    </source>
</evidence>
<dbReference type="GO" id="GO:0070336">
    <property type="term" value="F:flap-structured DNA binding"/>
    <property type="evidence" value="ECO:0007669"/>
    <property type="project" value="TreeGrafter"/>
</dbReference>
<organism evidence="10 11">
    <name type="scientific">Trypanosoma cruzi</name>
    <dbReference type="NCBI Taxonomy" id="5693"/>
    <lineage>
        <taxon>Eukaryota</taxon>
        <taxon>Discoba</taxon>
        <taxon>Euglenozoa</taxon>
        <taxon>Kinetoplastea</taxon>
        <taxon>Metakinetoplastina</taxon>
        <taxon>Trypanosomatida</taxon>
        <taxon>Trypanosomatidae</taxon>
        <taxon>Trypanosoma</taxon>
        <taxon>Schizotrypanum</taxon>
    </lineage>
</organism>
<dbReference type="GO" id="GO:0008409">
    <property type="term" value="F:5'-3' exonuclease activity"/>
    <property type="evidence" value="ECO:0007669"/>
    <property type="project" value="TreeGrafter"/>
</dbReference>
<evidence type="ECO:0000256" key="8">
    <source>
        <dbReference type="RuleBase" id="RU365033"/>
    </source>
</evidence>
<dbReference type="VEuPathDB" id="TriTrypDB:TcCL_NonESM03153"/>